<evidence type="ECO:0000256" key="1">
    <source>
        <dbReference type="SAM" id="SignalP"/>
    </source>
</evidence>
<sequence length="107" mass="12396">MLTATHQLSLEALLLWPTSAHKCREIPVLSSYDVLSSSNFECVQTSSFGTYDRETLGTTEVGRKKKLRNTYLKYSNLMYLQHNQTIDEYVSPKYQAILQQEWSILFP</sequence>
<reference evidence="2" key="1">
    <citation type="submission" date="2018-02" db="EMBL/GenBank/DDBJ databases">
        <title>Rhizophora mucronata_Transcriptome.</title>
        <authorList>
            <person name="Meera S.P."/>
            <person name="Sreeshan A."/>
            <person name="Augustine A."/>
        </authorList>
    </citation>
    <scope>NUCLEOTIDE SEQUENCE</scope>
    <source>
        <tissue evidence="2">Leaf</tissue>
    </source>
</reference>
<name>A0A2P2LI84_RHIMU</name>
<proteinExistence type="predicted"/>
<organism evidence="2">
    <name type="scientific">Rhizophora mucronata</name>
    <name type="common">Asiatic mangrove</name>
    <dbReference type="NCBI Taxonomy" id="61149"/>
    <lineage>
        <taxon>Eukaryota</taxon>
        <taxon>Viridiplantae</taxon>
        <taxon>Streptophyta</taxon>
        <taxon>Embryophyta</taxon>
        <taxon>Tracheophyta</taxon>
        <taxon>Spermatophyta</taxon>
        <taxon>Magnoliopsida</taxon>
        <taxon>eudicotyledons</taxon>
        <taxon>Gunneridae</taxon>
        <taxon>Pentapetalae</taxon>
        <taxon>rosids</taxon>
        <taxon>fabids</taxon>
        <taxon>Malpighiales</taxon>
        <taxon>Rhizophoraceae</taxon>
        <taxon>Rhizophora</taxon>
    </lineage>
</organism>
<feature type="chain" id="PRO_5015144357" evidence="1">
    <location>
        <begin position="21"/>
        <end position="107"/>
    </location>
</feature>
<protein>
    <submittedName>
        <fullName evidence="2">Uncharacterized protein</fullName>
    </submittedName>
</protein>
<dbReference type="EMBL" id="GGEC01037194">
    <property type="protein sequence ID" value="MBX17678.1"/>
    <property type="molecule type" value="Transcribed_RNA"/>
</dbReference>
<keyword evidence="1" id="KW-0732">Signal</keyword>
<evidence type="ECO:0000313" key="2">
    <source>
        <dbReference type="EMBL" id="MBX17678.1"/>
    </source>
</evidence>
<dbReference type="AlphaFoldDB" id="A0A2P2LI84"/>
<feature type="signal peptide" evidence="1">
    <location>
        <begin position="1"/>
        <end position="20"/>
    </location>
</feature>
<accession>A0A2P2LI84</accession>